<feature type="region of interest" description="Disordered" evidence="4">
    <location>
        <begin position="81"/>
        <end position="111"/>
    </location>
</feature>
<dbReference type="InterPro" id="IPR030878">
    <property type="entry name" value="Ribosomal_uL15"/>
</dbReference>
<dbReference type="Proteomes" id="UP001295684">
    <property type="component" value="Unassembled WGS sequence"/>
</dbReference>
<evidence type="ECO:0000256" key="4">
    <source>
        <dbReference type="SAM" id="MobiDB-lite"/>
    </source>
</evidence>
<dbReference type="InterPro" id="IPR036227">
    <property type="entry name" value="Ribosomal_uL15/eL18_sf"/>
</dbReference>
<evidence type="ECO:0000256" key="1">
    <source>
        <dbReference type="ARBA" id="ARBA00007320"/>
    </source>
</evidence>
<dbReference type="InterPro" id="IPR005749">
    <property type="entry name" value="Ribosomal_uL15_bac-type"/>
</dbReference>
<gene>
    <name evidence="6" type="ORF">ECRASSUSDP1_LOCUS15407</name>
</gene>
<name>A0AAD1XJX8_EUPCR</name>
<dbReference type="AlphaFoldDB" id="A0AAD1XJX8"/>
<keyword evidence="7" id="KW-1185">Reference proteome</keyword>
<evidence type="ECO:0000313" key="6">
    <source>
        <dbReference type="EMBL" id="CAI2374057.1"/>
    </source>
</evidence>
<dbReference type="GO" id="GO:0006412">
    <property type="term" value="P:translation"/>
    <property type="evidence" value="ECO:0007669"/>
    <property type="project" value="InterPro"/>
</dbReference>
<dbReference type="GO" id="GO:0005762">
    <property type="term" value="C:mitochondrial large ribosomal subunit"/>
    <property type="evidence" value="ECO:0007669"/>
    <property type="project" value="TreeGrafter"/>
</dbReference>
<evidence type="ECO:0000313" key="7">
    <source>
        <dbReference type="Proteomes" id="UP001295684"/>
    </source>
</evidence>
<evidence type="ECO:0000256" key="3">
    <source>
        <dbReference type="ARBA" id="ARBA00023274"/>
    </source>
</evidence>
<comment type="similarity">
    <text evidence="1">Belongs to the universal ribosomal protein uL15 family.</text>
</comment>
<evidence type="ECO:0000256" key="2">
    <source>
        <dbReference type="ARBA" id="ARBA00022980"/>
    </source>
</evidence>
<organism evidence="6 7">
    <name type="scientific">Euplotes crassus</name>
    <dbReference type="NCBI Taxonomy" id="5936"/>
    <lineage>
        <taxon>Eukaryota</taxon>
        <taxon>Sar</taxon>
        <taxon>Alveolata</taxon>
        <taxon>Ciliophora</taxon>
        <taxon>Intramacronucleata</taxon>
        <taxon>Spirotrichea</taxon>
        <taxon>Hypotrichia</taxon>
        <taxon>Euplotida</taxon>
        <taxon>Euplotidae</taxon>
        <taxon>Moneuplotes</taxon>
    </lineage>
</organism>
<dbReference type="Gene3D" id="3.100.10.10">
    <property type="match status" value="1"/>
</dbReference>
<dbReference type="InterPro" id="IPR021131">
    <property type="entry name" value="Ribosomal_uL15/eL18"/>
</dbReference>
<feature type="compositionally biased region" description="Basic residues" evidence="4">
    <location>
        <begin position="81"/>
        <end position="99"/>
    </location>
</feature>
<evidence type="ECO:0000259" key="5">
    <source>
        <dbReference type="Pfam" id="PF00828"/>
    </source>
</evidence>
<dbReference type="NCBIfam" id="TIGR01071">
    <property type="entry name" value="rplO_bact"/>
    <property type="match status" value="1"/>
</dbReference>
<dbReference type="GO" id="GO:0003735">
    <property type="term" value="F:structural constituent of ribosome"/>
    <property type="evidence" value="ECO:0007669"/>
    <property type="project" value="InterPro"/>
</dbReference>
<proteinExistence type="inferred from homology"/>
<reference evidence="6" key="1">
    <citation type="submission" date="2023-07" db="EMBL/GenBank/DDBJ databases">
        <authorList>
            <consortium name="AG Swart"/>
            <person name="Singh M."/>
            <person name="Singh A."/>
            <person name="Seah K."/>
            <person name="Emmerich C."/>
        </authorList>
    </citation>
    <scope>NUCLEOTIDE SEQUENCE</scope>
    <source>
        <strain evidence="6">DP1</strain>
    </source>
</reference>
<keyword evidence="3" id="KW-0687">Ribonucleoprotein</keyword>
<dbReference type="EMBL" id="CAMPGE010015434">
    <property type="protein sequence ID" value="CAI2374057.1"/>
    <property type="molecule type" value="Genomic_DNA"/>
</dbReference>
<dbReference type="Pfam" id="PF00828">
    <property type="entry name" value="Ribosomal_L27A"/>
    <property type="match status" value="1"/>
</dbReference>
<dbReference type="SUPFAM" id="SSF52080">
    <property type="entry name" value="Ribosomal proteins L15p and L18e"/>
    <property type="match status" value="1"/>
</dbReference>
<accession>A0AAD1XJX8</accession>
<dbReference type="HAMAP" id="MF_01341">
    <property type="entry name" value="Ribosomal_uL15"/>
    <property type="match status" value="1"/>
</dbReference>
<dbReference type="PANTHER" id="PTHR12934:SF11">
    <property type="entry name" value="LARGE RIBOSOMAL SUBUNIT PROTEIN UL15M"/>
    <property type="match status" value="1"/>
</dbReference>
<keyword evidence="2" id="KW-0689">Ribosomal protein</keyword>
<protein>
    <recommendedName>
        <fullName evidence="5">Large ribosomal subunit protein uL15/eL18 domain-containing protein</fullName>
    </recommendedName>
</protein>
<comment type="caution">
    <text evidence="6">The sequence shown here is derived from an EMBL/GenBank/DDBJ whole genome shotgun (WGS) entry which is preliminary data.</text>
</comment>
<feature type="domain" description="Large ribosomal subunit protein uL15/eL18" evidence="5">
    <location>
        <begin position="140"/>
        <end position="218"/>
    </location>
</feature>
<sequence length="333" mass="37653">MFAQKFVQPSCMMLNSIRISSTLGRMMYYSQARAYSNTNVLYSFIQTRLRKEAFKNSIYRPLAANTINSNDGARKKRKIVGRGKASGHGKNCGKGHKGQNSRAGTGHTSAAFIGGQNPLNKRLPKVGFNRNAHKEPLERVNIRDILYYIRKGKLDPTKTITIKDLFECGAVSKIKYGIKILGRGAEQLDSFEQPLHFEVQDASMSAIEAIQRNGGSVTSVYYTPTIIRRLLCPYKFKIPEAKIPMPPPKKVLKLEKLRDKGIDVRYPKAPWYEQYQQKQEQELAEFEAREKTAGEKILPQYPASREPGVSRGTPKIEREIIPKTIKLPLDFGS</sequence>
<dbReference type="PANTHER" id="PTHR12934">
    <property type="entry name" value="50S RIBOSOMAL PROTEIN L15"/>
    <property type="match status" value="1"/>
</dbReference>